<dbReference type="NCBIfam" id="TIGR02077">
    <property type="entry name" value="thr_lead_pep"/>
    <property type="match status" value="1"/>
</dbReference>
<reference evidence="5" key="1">
    <citation type="submission" date="2022-08" db="EMBL/GenBank/DDBJ databases">
        <authorList>
            <person name="Dale J.L."/>
        </authorList>
    </citation>
    <scope>NUCLEOTIDE SEQUENCE</scope>
    <source>
        <strain evidence="5">2022EL-00758</strain>
    </source>
</reference>
<keyword evidence="1" id="KW-0028">Amino-acid biosynthesis</keyword>
<dbReference type="InterPro" id="IPR011720">
    <property type="entry name" value="Thr_lead_pept"/>
</dbReference>
<dbReference type="RefSeq" id="WP_071243218.1">
    <property type="nucleotide sequence ID" value="NZ_BRRE01000006.1"/>
</dbReference>
<evidence type="ECO:0000313" key="5">
    <source>
        <dbReference type="EMBL" id="MCY0790774.1"/>
    </source>
</evidence>
<dbReference type="Proteomes" id="UP001076655">
    <property type="component" value="Unassembled WGS sequence"/>
</dbReference>
<comment type="caution">
    <text evidence="5">The sequence shown here is derived from an EMBL/GenBank/DDBJ whole genome shotgun (WGS) entry which is preliminary data.</text>
</comment>
<dbReference type="GO" id="GO:0031556">
    <property type="term" value="P:transcriptional attenuation by ribosome"/>
    <property type="evidence" value="ECO:0007669"/>
    <property type="project" value="UniProtKB-UniRule"/>
</dbReference>
<evidence type="ECO:0000256" key="2">
    <source>
        <dbReference type="ARBA" id="ARBA00022623"/>
    </source>
</evidence>
<dbReference type="GO" id="GO:0009088">
    <property type="term" value="P:threonine biosynthetic process"/>
    <property type="evidence" value="ECO:0007669"/>
    <property type="project" value="UniProtKB-KW"/>
</dbReference>
<dbReference type="EMBL" id="JAPNMI010000007">
    <property type="protein sequence ID" value="MCY0790774.1"/>
    <property type="molecule type" value="Genomic_DNA"/>
</dbReference>
<accession>A0A9Q4CQH1</accession>
<sequence length="29" mass="3097">MTDRNSMRNHSLTMIIITTTTTITTGGAG</sequence>
<protein>
    <recommendedName>
        <fullName evidence="4">thr operon leader peptide</fullName>
    </recommendedName>
</protein>
<evidence type="ECO:0000256" key="3">
    <source>
        <dbReference type="ARBA" id="ARBA00022697"/>
    </source>
</evidence>
<proteinExistence type="predicted"/>
<keyword evidence="3" id="KW-0791">Threonine biosynthesis</keyword>
<gene>
    <name evidence="5" type="primary">thrL</name>
    <name evidence="5" type="ORF">N0392_13890</name>
</gene>
<dbReference type="AlphaFoldDB" id="A0A9Q4CQH1"/>
<evidence type="ECO:0000256" key="4">
    <source>
        <dbReference type="NCBIfam" id="TIGR02077"/>
    </source>
</evidence>
<organism evidence="5 6">
    <name type="scientific">Morganella morganii</name>
    <name type="common">Proteus morganii</name>
    <dbReference type="NCBI Taxonomy" id="582"/>
    <lineage>
        <taxon>Bacteria</taxon>
        <taxon>Pseudomonadati</taxon>
        <taxon>Pseudomonadota</taxon>
        <taxon>Gammaproteobacteria</taxon>
        <taxon>Enterobacterales</taxon>
        <taxon>Morganellaceae</taxon>
        <taxon>Morganella</taxon>
    </lineage>
</organism>
<name>A0A9Q4CQH1_MORMO</name>
<evidence type="ECO:0000256" key="1">
    <source>
        <dbReference type="ARBA" id="ARBA00022605"/>
    </source>
</evidence>
<keyword evidence="2" id="KW-0428">Leader peptide</keyword>
<evidence type="ECO:0000313" key="6">
    <source>
        <dbReference type="Proteomes" id="UP001076655"/>
    </source>
</evidence>